<gene>
    <name evidence="2" type="ORF">XD72_1021</name>
    <name evidence="3" type="ORF">XE07_0512</name>
</gene>
<dbReference type="Proteomes" id="UP000053961">
    <property type="component" value="Unassembled WGS sequence"/>
</dbReference>
<feature type="compositionally biased region" description="Basic and acidic residues" evidence="1">
    <location>
        <begin position="78"/>
        <end position="97"/>
    </location>
</feature>
<sequence length="97" mass="10575">MIVGRVMGAGVRPYENEYGSLLRAYLDEIVGLPGFDRTDAVKNGRVYIITNDHAVTPNYPSALVLLAKWFYPETFGHGPDRGPQRVPGDDGARPGDG</sequence>
<evidence type="ECO:0000256" key="1">
    <source>
        <dbReference type="SAM" id="MobiDB-lite"/>
    </source>
</evidence>
<dbReference type="PATRIC" id="fig|301375.6.peg.1414"/>
<dbReference type="AlphaFoldDB" id="A0A101FU93"/>
<reference evidence="4 5" key="2">
    <citation type="journal article" date="2015" name="MBio">
        <title>Genome-Resolved Metagenomic Analysis Reveals Roles for Candidate Phyla and Other Microbial Community Members in Biogeochemical Transformations in Oil Reservoirs.</title>
        <authorList>
            <person name="Hu P."/>
            <person name="Tom L."/>
            <person name="Singh A."/>
            <person name="Thomas B.C."/>
            <person name="Baker B.J."/>
            <person name="Piceno Y.M."/>
            <person name="Andersen G.L."/>
            <person name="Banfield J.F."/>
        </authorList>
    </citation>
    <scope>NUCLEOTIDE SEQUENCE [LARGE SCALE GENOMIC DNA]</scope>
    <source>
        <strain evidence="2">57_489</strain>
    </source>
</reference>
<evidence type="ECO:0000313" key="2">
    <source>
        <dbReference type="EMBL" id="KUK44569.1"/>
    </source>
</evidence>
<accession>A0A101FU93</accession>
<evidence type="ECO:0000313" key="5">
    <source>
        <dbReference type="Proteomes" id="UP000057043"/>
    </source>
</evidence>
<evidence type="ECO:0000313" key="3">
    <source>
        <dbReference type="EMBL" id="KUK97127.1"/>
    </source>
</evidence>
<proteinExistence type="predicted"/>
<dbReference type="Gene3D" id="3.40.50.1980">
    <property type="entry name" value="Nitrogenase molybdenum iron protein domain"/>
    <property type="match status" value="1"/>
</dbReference>
<protein>
    <submittedName>
        <fullName evidence="2">Periplasmic binding protein</fullName>
    </submittedName>
</protein>
<dbReference type="EMBL" id="LGFT01000021">
    <property type="protein sequence ID" value="KUK44569.1"/>
    <property type="molecule type" value="Genomic_DNA"/>
</dbReference>
<dbReference type="EMBL" id="LGHB01000004">
    <property type="protein sequence ID" value="KUK97127.1"/>
    <property type="molecule type" value="Genomic_DNA"/>
</dbReference>
<dbReference type="Proteomes" id="UP000057043">
    <property type="component" value="Unassembled WGS sequence"/>
</dbReference>
<feature type="region of interest" description="Disordered" evidence="1">
    <location>
        <begin position="76"/>
        <end position="97"/>
    </location>
</feature>
<organism evidence="2 5">
    <name type="scientific">Methanothrix harundinacea</name>
    <dbReference type="NCBI Taxonomy" id="301375"/>
    <lineage>
        <taxon>Archaea</taxon>
        <taxon>Methanobacteriati</taxon>
        <taxon>Methanobacteriota</taxon>
        <taxon>Stenosarchaea group</taxon>
        <taxon>Methanomicrobia</taxon>
        <taxon>Methanotrichales</taxon>
        <taxon>Methanotrichaceae</taxon>
        <taxon>Methanothrix</taxon>
    </lineage>
</organism>
<name>A0A101FU93_9EURY</name>
<evidence type="ECO:0000313" key="4">
    <source>
        <dbReference type="Proteomes" id="UP000053961"/>
    </source>
</evidence>
<comment type="caution">
    <text evidence="2">The sequence shown here is derived from an EMBL/GenBank/DDBJ whole genome shotgun (WGS) entry which is preliminary data.</text>
</comment>
<reference evidence="3" key="1">
    <citation type="journal article" date="2015" name="MBio">
        <title>Genome-resolved metagenomic analysis reveals roles for candidate phyla and other microbial community members in biogeochemical transformations in oil reservoirs.</title>
        <authorList>
            <person name="Hu P."/>
            <person name="Tom L."/>
            <person name="Singh A."/>
            <person name="Thomas B.C."/>
            <person name="Baker B.J."/>
            <person name="Piceno Y.M."/>
            <person name="Andersen G.L."/>
            <person name="Banfield J.F."/>
        </authorList>
    </citation>
    <scope>NUCLEOTIDE SEQUENCE [LARGE SCALE GENOMIC DNA]</scope>
    <source>
        <strain evidence="3">56_747</strain>
    </source>
</reference>
<dbReference type="SUPFAM" id="SSF53807">
    <property type="entry name" value="Helical backbone' metal receptor"/>
    <property type="match status" value="1"/>
</dbReference>